<dbReference type="GO" id="GO:0045504">
    <property type="term" value="F:dynein heavy chain binding"/>
    <property type="evidence" value="ECO:0007669"/>
    <property type="project" value="TreeGrafter"/>
</dbReference>
<dbReference type="HOGENOM" id="CLU_009390_0_0_1"/>
<dbReference type="Gene3D" id="2.130.10.10">
    <property type="entry name" value="YVTN repeat-like/Quinoprotein amine dehydrogenase"/>
    <property type="match status" value="1"/>
</dbReference>
<proteinExistence type="predicted"/>
<dbReference type="GO" id="GO:0045503">
    <property type="term" value="F:dynein light chain binding"/>
    <property type="evidence" value="ECO:0007669"/>
    <property type="project" value="TreeGrafter"/>
</dbReference>
<dbReference type="KEGG" id="dpe:6597177"/>
<dbReference type="InterPro" id="IPR001680">
    <property type="entry name" value="WD40_rpt"/>
</dbReference>
<dbReference type="PANTHER" id="PTHR12442">
    <property type="entry name" value="DYNEIN INTERMEDIATE CHAIN"/>
    <property type="match status" value="1"/>
</dbReference>
<feature type="region of interest" description="Disordered" evidence="5">
    <location>
        <begin position="884"/>
        <end position="923"/>
    </location>
</feature>
<keyword evidence="3" id="KW-0853">WD repeat</keyword>
<evidence type="ECO:0000256" key="5">
    <source>
        <dbReference type="SAM" id="MobiDB-lite"/>
    </source>
</evidence>
<dbReference type="GO" id="GO:0036156">
    <property type="term" value="C:inner dynein arm"/>
    <property type="evidence" value="ECO:0007669"/>
    <property type="project" value="TreeGrafter"/>
</dbReference>
<feature type="compositionally biased region" description="Basic and acidic residues" evidence="5">
    <location>
        <begin position="884"/>
        <end position="908"/>
    </location>
</feature>
<dbReference type="PANTHER" id="PTHR12442:SF5">
    <property type="entry name" value="DYNEIN AXONEMAL INTERMEDIATE CHAIN 3"/>
    <property type="match status" value="1"/>
</dbReference>
<dbReference type="Proteomes" id="UP000008744">
    <property type="component" value="Unassembled WGS sequence"/>
</dbReference>
<keyword evidence="7" id="KW-1185">Reference proteome</keyword>
<keyword evidence="4" id="KW-0677">Repeat</keyword>
<keyword evidence="2" id="KW-0963">Cytoplasm</keyword>
<feature type="region of interest" description="Disordered" evidence="5">
    <location>
        <begin position="1098"/>
        <end position="1138"/>
    </location>
</feature>
<reference evidence="6 7" key="1">
    <citation type="journal article" date="2007" name="Nature">
        <title>Evolution of genes and genomes on the Drosophila phylogeny.</title>
        <authorList>
            <consortium name="Drosophila 12 Genomes Consortium"/>
            <person name="Clark A.G."/>
            <person name="Eisen M.B."/>
            <person name="Smith D.R."/>
            <person name="Bergman C.M."/>
            <person name="Oliver B."/>
            <person name="Markow T.A."/>
            <person name="Kaufman T.C."/>
            <person name="Kellis M."/>
            <person name="Gelbart W."/>
            <person name="Iyer V.N."/>
            <person name="Pollard D.A."/>
            <person name="Sackton T.B."/>
            <person name="Larracuente A.M."/>
            <person name="Singh N.D."/>
            <person name="Abad J.P."/>
            <person name="Abt D.N."/>
            <person name="Adryan B."/>
            <person name="Aguade M."/>
            <person name="Akashi H."/>
            <person name="Anderson W.W."/>
            <person name="Aquadro C.F."/>
            <person name="Ardell D.H."/>
            <person name="Arguello R."/>
            <person name="Artieri C.G."/>
            <person name="Barbash D.A."/>
            <person name="Barker D."/>
            <person name="Barsanti P."/>
            <person name="Batterham P."/>
            <person name="Batzoglou S."/>
            <person name="Begun D."/>
            <person name="Bhutkar A."/>
            <person name="Blanco E."/>
            <person name="Bosak S.A."/>
            <person name="Bradley R.K."/>
            <person name="Brand A.D."/>
            <person name="Brent M.R."/>
            <person name="Brooks A.N."/>
            <person name="Brown R.H."/>
            <person name="Butlin R.K."/>
            <person name="Caggese C."/>
            <person name="Calvi B.R."/>
            <person name="Bernardo de Carvalho A."/>
            <person name="Caspi A."/>
            <person name="Castrezana S."/>
            <person name="Celniker S.E."/>
            <person name="Chang J.L."/>
            <person name="Chapple C."/>
            <person name="Chatterji S."/>
            <person name="Chinwalla A."/>
            <person name="Civetta A."/>
            <person name="Clifton S.W."/>
            <person name="Comeron J.M."/>
            <person name="Costello J.C."/>
            <person name="Coyne J.A."/>
            <person name="Daub J."/>
            <person name="David R.G."/>
            <person name="Delcher A.L."/>
            <person name="Delehaunty K."/>
            <person name="Do C.B."/>
            <person name="Ebling H."/>
            <person name="Edwards K."/>
            <person name="Eickbush T."/>
            <person name="Evans J.D."/>
            <person name="Filipski A."/>
            <person name="Findeiss S."/>
            <person name="Freyhult E."/>
            <person name="Fulton L."/>
            <person name="Fulton R."/>
            <person name="Garcia A.C."/>
            <person name="Gardiner A."/>
            <person name="Garfield D.A."/>
            <person name="Garvin B.E."/>
            <person name="Gibson G."/>
            <person name="Gilbert D."/>
            <person name="Gnerre S."/>
            <person name="Godfrey J."/>
            <person name="Good R."/>
            <person name="Gotea V."/>
            <person name="Gravely B."/>
            <person name="Greenberg A.J."/>
            <person name="Griffiths-Jones S."/>
            <person name="Gross S."/>
            <person name="Guigo R."/>
            <person name="Gustafson E.A."/>
            <person name="Haerty W."/>
            <person name="Hahn M.W."/>
            <person name="Halligan D.L."/>
            <person name="Halpern A.L."/>
            <person name="Halter G.M."/>
            <person name="Han M.V."/>
            <person name="Heger A."/>
            <person name="Hillier L."/>
            <person name="Hinrichs A.S."/>
            <person name="Holmes I."/>
            <person name="Hoskins R.A."/>
            <person name="Hubisz M.J."/>
            <person name="Hultmark D."/>
            <person name="Huntley M.A."/>
            <person name="Jaffe D.B."/>
            <person name="Jagadeeshan S."/>
            <person name="Jeck W.R."/>
            <person name="Johnson J."/>
            <person name="Jones C.D."/>
            <person name="Jordan W.C."/>
            <person name="Karpen G.H."/>
            <person name="Kataoka E."/>
            <person name="Keightley P.D."/>
            <person name="Kheradpour P."/>
            <person name="Kirkness E.F."/>
            <person name="Koerich L.B."/>
            <person name="Kristiansen K."/>
            <person name="Kudrna D."/>
            <person name="Kulathinal R.J."/>
            <person name="Kumar S."/>
            <person name="Kwok R."/>
            <person name="Lander E."/>
            <person name="Langley C.H."/>
            <person name="Lapoint R."/>
            <person name="Lazzaro B.P."/>
            <person name="Lee S.J."/>
            <person name="Levesque L."/>
            <person name="Li R."/>
            <person name="Lin C.F."/>
            <person name="Lin M.F."/>
            <person name="Lindblad-Toh K."/>
            <person name="Llopart A."/>
            <person name="Long M."/>
            <person name="Low L."/>
            <person name="Lozovsky E."/>
            <person name="Lu J."/>
            <person name="Luo M."/>
            <person name="Machado C.A."/>
            <person name="Makalowski W."/>
            <person name="Marzo M."/>
            <person name="Matsuda M."/>
            <person name="Matzkin L."/>
            <person name="McAllister B."/>
            <person name="McBride C.S."/>
            <person name="McKernan B."/>
            <person name="McKernan K."/>
            <person name="Mendez-Lago M."/>
            <person name="Minx P."/>
            <person name="Mollenhauer M.U."/>
            <person name="Montooth K."/>
            <person name="Mount S.M."/>
            <person name="Mu X."/>
            <person name="Myers E."/>
            <person name="Negre B."/>
            <person name="Newfeld S."/>
            <person name="Nielsen R."/>
            <person name="Noor M.A."/>
            <person name="O'Grady P."/>
            <person name="Pachter L."/>
            <person name="Papaceit M."/>
            <person name="Parisi M.J."/>
            <person name="Parisi M."/>
            <person name="Parts L."/>
            <person name="Pedersen J.S."/>
            <person name="Pesole G."/>
            <person name="Phillippy A.M."/>
            <person name="Ponting C.P."/>
            <person name="Pop M."/>
            <person name="Porcelli D."/>
            <person name="Powell J.R."/>
            <person name="Prohaska S."/>
            <person name="Pruitt K."/>
            <person name="Puig M."/>
            <person name="Quesneville H."/>
            <person name="Ram K.R."/>
            <person name="Rand D."/>
            <person name="Rasmussen M.D."/>
            <person name="Reed L.K."/>
            <person name="Reenan R."/>
            <person name="Reily A."/>
            <person name="Remington K.A."/>
            <person name="Rieger T.T."/>
            <person name="Ritchie M.G."/>
            <person name="Robin C."/>
            <person name="Rogers Y.H."/>
            <person name="Rohde C."/>
            <person name="Rozas J."/>
            <person name="Rubenfield M.J."/>
            <person name="Ruiz A."/>
            <person name="Russo S."/>
            <person name="Salzberg S.L."/>
            <person name="Sanchez-Gracia A."/>
            <person name="Saranga D.J."/>
            <person name="Sato H."/>
            <person name="Schaeffer S.W."/>
            <person name="Schatz M.C."/>
            <person name="Schlenke T."/>
            <person name="Schwartz R."/>
            <person name="Segarra C."/>
            <person name="Singh R.S."/>
            <person name="Sirot L."/>
            <person name="Sirota M."/>
            <person name="Sisneros N.B."/>
            <person name="Smith C.D."/>
            <person name="Smith T.F."/>
            <person name="Spieth J."/>
            <person name="Stage D.E."/>
            <person name="Stark A."/>
            <person name="Stephan W."/>
            <person name="Strausberg R.L."/>
            <person name="Strempel S."/>
            <person name="Sturgill D."/>
            <person name="Sutton G."/>
            <person name="Sutton G.G."/>
            <person name="Tao W."/>
            <person name="Teichmann S."/>
            <person name="Tobari Y.N."/>
            <person name="Tomimura Y."/>
            <person name="Tsolas J.M."/>
            <person name="Valente V.L."/>
            <person name="Venter E."/>
            <person name="Venter J.C."/>
            <person name="Vicario S."/>
            <person name="Vieira F.G."/>
            <person name="Vilella A.J."/>
            <person name="Villasante A."/>
            <person name="Walenz B."/>
            <person name="Wang J."/>
            <person name="Wasserman M."/>
            <person name="Watts T."/>
            <person name="Wilson D."/>
            <person name="Wilson R.K."/>
            <person name="Wing R.A."/>
            <person name="Wolfner M.F."/>
            <person name="Wong A."/>
            <person name="Wong G.K."/>
            <person name="Wu C.I."/>
            <person name="Wu G."/>
            <person name="Yamamoto D."/>
            <person name="Yang H.P."/>
            <person name="Yang S.P."/>
            <person name="Yorke J.A."/>
            <person name="Yoshida K."/>
            <person name="Zdobnov E."/>
            <person name="Zhang P."/>
            <person name="Zhang Y."/>
            <person name="Zimin A.V."/>
            <person name="Baldwin J."/>
            <person name="Abdouelleil A."/>
            <person name="Abdulkadir J."/>
            <person name="Abebe A."/>
            <person name="Abera B."/>
            <person name="Abreu J."/>
            <person name="Acer S.C."/>
            <person name="Aftuck L."/>
            <person name="Alexander A."/>
            <person name="An P."/>
            <person name="Anderson E."/>
            <person name="Anderson S."/>
            <person name="Arachi H."/>
            <person name="Azer M."/>
            <person name="Bachantsang P."/>
            <person name="Barry A."/>
            <person name="Bayul T."/>
            <person name="Berlin A."/>
            <person name="Bessette D."/>
            <person name="Bloom T."/>
            <person name="Blye J."/>
            <person name="Boguslavskiy L."/>
            <person name="Bonnet C."/>
            <person name="Boukhgalter B."/>
            <person name="Bourzgui I."/>
            <person name="Brown A."/>
            <person name="Cahill P."/>
            <person name="Channer S."/>
            <person name="Cheshatsang Y."/>
            <person name="Chuda L."/>
            <person name="Citroen M."/>
            <person name="Collymore A."/>
            <person name="Cooke P."/>
            <person name="Costello M."/>
            <person name="D'Aco K."/>
            <person name="Daza R."/>
            <person name="De Haan G."/>
            <person name="DeGray S."/>
            <person name="DeMaso C."/>
            <person name="Dhargay N."/>
            <person name="Dooley K."/>
            <person name="Dooley E."/>
            <person name="Doricent M."/>
            <person name="Dorje P."/>
            <person name="Dorjee K."/>
            <person name="Dupes A."/>
            <person name="Elong R."/>
            <person name="Falk J."/>
            <person name="Farina A."/>
            <person name="Faro S."/>
            <person name="Ferguson D."/>
            <person name="Fisher S."/>
            <person name="Foley C.D."/>
            <person name="Franke A."/>
            <person name="Friedrich D."/>
            <person name="Gadbois L."/>
            <person name="Gearin G."/>
            <person name="Gearin C.R."/>
            <person name="Giannoukos G."/>
            <person name="Goode T."/>
            <person name="Graham J."/>
            <person name="Grandbois E."/>
            <person name="Grewal S."/>
            <person name="Gyaltsen K."/>
            <person name="Hafez N."/>
            <person name="Hagos B."/>
            <person name="Hall J."/>
            <person name="Henson C."/>
            <person name="Hollinger A."/>
            <person name="Honan T."/>
            <person name="Huard M.D."/>
            <person name="Hughes L."/>
            <person name="Hurhula B."/>
            <person name="Husby M.E."/>
            <person name="Kamat A."/>
            <person name="Kanga B."/>
            <person name="Kashin S."/>
            <person name="Khazanovich D."/>
            <person name="Kisner P."/>
            <person name="Lance K."/>
            <person name="Lara M."/>
            <person name="Lee W."/>
            <person name="Lennon N."/>
            <person name="Letendre F."/>
            <person name="LeVine R."/>
            <person name="Lipovsky A."/>
            <person name="Liu X."/>
            <person name="Liu J."/>
            <person name="Liu S."/>
            <person name="Lokyitsang T."/>
            <person name="Lokyitsang Y."/>
            <person name="Lubonja R."/>
            <person name="Lui A."/>
            <person name="MacDonald P."/>
            <person name="Magnisalis V."/>
            <person name="Maru K."/>
            <person name="Matthews C."/>
            <person name="McCusker W."/>
            <person name="McDonough S."/>
            <person name="Mehta T."/>
            <person name="Meldrim J."/>
            <person name="Meneus L."/>
            <person name="Mihai O."/>
            <person name="Mihalev A."/>
            <person name="Mihova T."/>
            <person name="Mittelman R."/>
            <person name="Mlenga V."/>
            <person name="Montmayeur A."/>
            <person name="Mulrain L."/>
            <person name="Navidi A."/>
            <person name="Naylor J."/>
            <person name="Negash T."/>
            <person name="Nguyen T."/>
            <person name="Nguyen N."/>
            <person name="Nicol R."/>
            <person name="Norbu C."/>
            <person name="Norbu N."/>
            <person name="Novod N."/>
            <person name="O'Neill B."/>
            <person name="Osman S."/>
            <person name="Markiewicz E."/>
            <person name="Oyono O.L."/>
            <person name="Patti C."/>
            <person name="Phunkhang P."/>
            <person name="Pierre F."/>
            <person name="Priest M."/>
            <person name="Raghuraman S."/>
            <person name="Rege F."/>
            <person name="Reyes R."/>
            <person name="Rise C."/>
            <person name="Rogov P."/>
            <person name="Ross K."/>
            <person name="Ryan E."/>
            <person name="Settipalli S."/>
            <person name="Shea T."/>
            <person name="Sherpa N."/>
            <person name="Shi L."/>
            <person name="Shih D."/>
            <person name="Sparrow T."/>
            <person name="Spaulding J."/>
            <person name="Stalker J."/>
            <person name="Stange-Thomann N."/>
            <person name="Stavropoulos S."/>
            <person name="Stone C."/>
            <person name="Strader C."/>
            <person name="Tesfaye S."/>
            <person name="Thomson T."/>
            <person name="Thoulutsang Y."/>
            <person name="Thoulutsang D."/>
            <person name="Topham K."/>
            <person name="Topping I."/>
            <person name="Tsamla T."/>
            <person name="Vassiliev H."/>
            <person name="Vo A."/>
            <person name="Wangchuk T."/>
            <person name="Wangdi T."/>
            <person name="Weiand M."/>
            <person name="Wilkinson J."/>
            <person name="Wilson A."/>
            <person name="Yadav S."/>
            <person name="Young G."/>
            <person name="Yu Q."/>
            <person name="Zembek L."/>
            <person name="Zhong D."/>
            <person name="Zimmer A."/>
            <person name="Zwirko Z."/>
            <person name="Jaffe D.B."/>
            <person name="Alvarez P."/>
            <person name="Brockman W."/>
            <person name="Butler J."/>
            <person name="Chin C."/>
            <person name="Gnerre S."/>
            <person name="Grabherr M."/>
            <person name="Kleber M."/>
            <person name="Mauceli E."/>
            <person name="MacCallum I."/>
        </authorList>
    </citation>
    <scope>NUCLEOTIDE SEQUENCE [LARGE SCALE GENOMIC DNA]</scope>
    <source>
        <strain evidence="7">MSH-3 / Tucson 14011-0111.49</strain>
    </source>
</reference>
<protein>
    <submittedName>
        <fullName evidence="6">GL26558</fullName>
    </submittedName>
</protein>
<dbReference type="SMART" id="SM00320">
    <property type="entry name" value="WD40"/>
    <property type="match status" value="3"/>
</dbReference>
<comment type="subcellular location">
    <subcellularLocation>
        <location evidence="1">Cytoplasm</location>
    </subcellularLocation>
</comment>
<dbReference type="InterPro" id="IPR036322">
    <property type="entry name" value="WD40_repeat_dom_sf"/>
</dbReference>
<dbReference type="STRING" id="7234.B4GUS6"/>
<dbReference type="GO" id="GO:0036126">
    <property type="term" value="C:sperm flagellum"/>
    <property type="evidence" value="ECO:0007669"/>
    <property type="project" value="EnsemblMetazoa"/>
</dbReference>
<feature type="compositionally biased region" description="Basic and acidic residues" evidence="5">
    <location>
        <begin position="1099"/>
        <end position="1112"/>
    </location>
</feature>
<evidence type="ECO:0000313" key="7">
    <source>
        <dbReference type="Proteomes" id="UP000008744"/>
    </source>
</evidence>
<dbReference type="OrthoDB" id="6619788at2759"/>
<feature type="region of interest" description="Disordered" evidence="5">
    <location>
        <begin position="1"/>
        <end position="30"/>
    </location>
</feature>
<evidence type="ECO:0000256" key="4">
    <source>
        <dbReference type="ARBA" id="ARBA00022737"/>
    </source>
</evidence>
<dbReference type="OMA" id="WRKRPCD"/>
<dbReference type="EMBL" id="CH479191">
    <property type="protein sequence ID" value="EDW26359.1"/>
    <property type="molecule type" value="Genomic_DNA"/>
</dbReference>
<evidence type="ECO:0000256" key="2">
    <source>
        <dbReference type="ARBA" id="ARBA00022490"/>
    </source>
</evidence>
<dbReference type="AlphaFoldDB" id="B4GUS6"/>
<organism evidence="7">
    <name type="scientific">Drosophila persimilis</name>
    <name type="common">Fruit fly</name>
    <dbReference type="NCBI Taxonomy" id="7234"/>
    <lineage>
        <taxon>Eukaryota</taxon>
        <taxon>Metazoa</taxon>
        <taxon>Ecdysozoa</taxon>
        <taxon>Arthropoda</taxon>
        <taxon>Hexapoda</taxon>
        <taxon>Insecta</taxon>
        <taxon>Pterygota</taxon>
        <taxon>Neoptera</taxon>
        <taxon>Endopterygota</taxon>
        <taxon>Diptera</taxon>
        <taxon>Brachycera</taxon>
        <taxon>Muscomorpha</taxon>
        <taxon>Ephydroidea</taxon>
        <taxon>Drosophilidae</taxon>
        <taxon>Drosophila</taxon>
        <taxon>Sophophora</taxon>
    </lineage>
</organism>
<dbReference type="InterPro" id="IPR050687">
    <property type="entry name" value="Dynein_IC"/>
</dbReference>
<evidence type="ECO:0000256" key="1">
    <source>
        <dbReference type="ARBA" id="ARBA00004496"/>
    </source>
</evidence>
<accession>B4GUS6</accession>
<evidence type="ECO:0000313" key="6">
    <source>
        <dbReference type="EMBL" id="EDW26359.1"/>
    </source>
</evidence>
<dbReference type="InterPro" id="IPR015943">
    <property type="entry name" value="WD40/YVTN_repeat-like_dom_sf"/>
</dbReference>
<dbReference type="GO" id="GO:0036159">
    <property type="term" value="P:inner dynein arm assembly"/>
    <property type="evidence" value="ECO:0007669"/>
    <property type="project" value="TreeGrafter"/>
</dbReference>
<gene>
    <name evidence="6" type="primary">Dper\GL26558</name>
    <name evidence="6" type="ORF">Dper_GL26558</name>
</gene>
<dbReference type="SUPFAM" id="SSF50978">
    <property type="entry name" value="WD40 repeat-like"/>
    <property type="match status" value="1"/>
</dbReference>
<name>B4GUS6_DROPE</name>
<sequence>METGSGTEVDIEGGMTPPDPEGGAPGSIVEAPLTAKPKAPYLKKFIEPDSDEEVVSDLRQLYNIHESWRTLLSLPSCQKVMVSENVQKGMHIEVGVNVTQEFPWKQVKYKDLRDILFEELENVMDLMKLFKNFNQENYVLIGFCPLLTESVEDPPEGDPFIFFSSPKDTKTAMGIIQNMEAFERWRMQRRLRKKPRRWVSQGTENEMIVLVEHFKDEPIDVEIQSVYPIQEPKHVAFDYRMARDVRDGVIELLPNENIKFENVTRRRITVAVQSAPALIHREQQTNPTFPSNAWSQYLYEIDESDLELDDTDVEEEEGKLPKPISPAEVQEVPVKPPLEMSEQIKLLLNTLDFNRIDSYRDDYMLISNKQVVQYTNQYLQEFICFANISKSNKRFVAGHDWYPRLSGLIAVSYAFSTPATVKLATNQVDWVQQAVLQPNPVLLWSFADNLNYKLEFEAPIETTSLAFCPFNGDLLLGGCKNGQVVIWDLQGRCERLDEEEYLSAAQAKYRTMIGDFLNWTIDLDEDVIVAPATISPLENSPKGAITGFYWLGNQFYMNNFGKVYTDPDTRVQHKFFVTCAFDGTVSFWNLDPSSKQDKDKMRTRLLPKELTQSESAIKSQTVKPTYNLYFNEPLTGIIADSSVFSIRTPPPKMIMESPANYPTTLVPKNPPTLRQTMILSTFYGHISRVEWLGMYADSDPKEIVNCSVQFAMVHDGPVVSVRKNPFYPELFVSIGRNVFALWKEDYPHSAIFWRKRPCDLTAVAWSETRPAVLYITRMDGILEAWDILARDDDACLIEILGGGIITGITEHRPSLPYKILGIGDYNSSIRMVKLPHSFDVPLDNELQKLMNYVLKEERRKTGIQAWEQKYYELNKDIIEAKREAEEETRKEMERIEREEQLNTRKRQAEDEEENADNSKPTQGLAYNERMAVLWDELNLNRMMTILMSRKQMDPEKLARETALQKEQLSYEAAKKESHVKLLSTLDSEINTIRSRILPAEVPDMQRSEMIQERIKREMEMAESYERVCENSLEILNMFNEFKPIDYIEFLERGRQRRKLLDQALGGNTERLLWYQEKVKNMEIYECNFGYEFLYTTRPESGRPSDEPLERPSDIPSDTIDAMLSNADTLSKSHQSDDV</sequence>
<dbReference type="GO" id="GO:0030317">
    <property type="term" value="P:flagellated sperm motility"/>
    <property type="evidence" value="ECO:0007669"/>
    <property type="project" value="EnsemblMetazoa"/>
</dbReference>
<dbReference type="eggNOG" id="KOG1587">
    <property type="taxonomic scope" value="Eukaryota"/>
</dbReference>
<evidence type="ECO:0000256" key="3">
    <source>
        <dbReference type="ARBA" id="ARBA00022574"/>
    </source>
</evidence>
<dbReference type="PhylomeDB" id="B4GUS6"/>